<gene>
    <name evidence="5" type="ORF">TSAR_004045</name>
</gene>
<dbReference type="GO" id="GO:0005634">
    <property type="term" value="C:nucleus"/>
    <property type="evidence" value="ECO:0007669"/>
    <property type="project" value="TreeGrafter"/>
</dbReference>
<comment type="similarity">
    <text evidence="1 3">Belongs to the tektin family.</text>
</comment>
<evidence type="ECO:0000256" key="1">
    <source>
        <dbReference type="ARBA" id="ARBA00007209"/>
    </source>
</evidence>
<dbReference type="STRING" id="543379.A0A232ETK7"/>
<dbReference type="AlphaFoldDB" id="A0A232ETK7"/>
<dbReference type="InterPro" id="IPR000435">
    <property type="entry name" value="Tektins"/>
</dbReference>
<proteinExistence type="inferred from homology"/>
<protein>
    <recommendedName>
        <fullName evidence="3">Tektin</fullName>
    </recommendedName>
</protein>
<dbReference type="PANTHER" id="PTHR19960">
    <property type="entry name" value="TEKTIN"/>
    <property type="match status" value="1"/>
</dbReference>
<evidence type="ECO:0000256" key="4">
    <source>
        <dbReference type="SAM" id="Coils"/>
    </source>
</evidence>
<evidence type="ECO:0000256" key="2">
    <source>
        <dbReference type="ARBA" id="ARBA00022490"/>
    </source>
</evidence>
<evidence type="ECO:0000313" key="5">
    <source>
        <dbReference type="EMBL" id="OXU21682.1"/>
    </source>
</evidence>
<dbReference type="InterPro" id="IPR048256">
    <property type="entry name" value="Tektin-like"/>
</dbReference>
<dbReference type="GO" id="GO:0015630">
    <property type="term" value="C:microtubule cytoskeleton"/>
    <property type="evidence" value="ECO:0007669"/>
    <property type="project" value="UniProtKB-UniRule"/>
</dbReference>
<name>A0A232ETK7_9HYME</name>
<sequence length="436" mass="51577">MAEASIENDEKPIRHIGLADWHAQQWELHQSANKKESESFDLRYAAKSLISETNIKTEWNNHMNNHRLSERITELTRWHRIFDAVLDRLKNEIDLLVEERADTEKELELLDHPLQITIRCIAKRNNRTGSEITYDEGDIELKRELDLIEEMKKMMTNHIKIAWDKLNRLEDIKSKVMHELRDKSEAIKIDRENYDLSRTFPNFTYKPYALDIAENSVSYENWLEHTQHLKQLAENELGDTYTLRETMHVGKEKSKHEIEFQQDATNYALRRRAFASTKARNELEWQKLKLQKEMDTLRKRLTDLENALRAKTDDVKCAETRLENRTYRPGFELCQDEPEFGLKDELQKLHQTKEDLATKIDCAKSTLKDLDKLLERVNDALDNKKHALTTDIMCLDMRSTLIIRDGSRVQNETDRNIILTDINNELPYDTKRAFLK</sequence>
<feature type="coiled-coil region" evidence="4">
    <location>
        <begin position="360"/>
        <end position="387"/>
    </location>
</feature>
<evidence type="ECO:0000256" key="3">
    <source>
        <dbReference type="RuleBase" id="RU367040"/>
    </source>
</evidence>
<comment type="caution">
    <text evidence="5">The sequence shown here is derived from an EMBL/GenBank/DDBJ whole genome shotgun (WGS) entry which is preliminary data.</text>
</comment>
<keyword evidence="6" id="KW-1185">Reference proteome</keyword>
<dbReference type="GO" id="GO:0060271">
    <property type="term" value="P:cilium assembly"/>
    <property type="evidence" value="ECO:0007669"/>
    <property type="project" value="UniProtKB-UniRule"/>
</dbReference>
<dbReference type="Pfam" id="PF03148">
    <property type="entry name" value="Tektin"/>
    <property type="match status" value="1"/>
</dbReference>
<organism evidence="5 6">
    <name type="scientific">Trichomalopsis sarcophagae</name>
    <dbReference type="NCBI Taxonomy" id="543379"/>
    <lineage>
        <taxon>Eukaryota</taxon>
        <taxon>Metazoa</taxon>
        <taxon>Ecdysozoa</taxon>
        <taxon>Arthropoda</taxon>
        <taxon>Hexapoda</taxon>
        <taxon>Insecta</taxon>
        <taxon>Pterygota</taxon>
        <taxon>Neoptera</taxon>
        <taxon>Endopterygota</taxon>
        <taxon>Hymenoptera</taxon>
        <taxon>Apocrita</taxon>
        <taxon>Proctotrupomorpha</taxon>
        <taxon>Chalcidoidea</taxon>
        <taxon>Pteromalidae</taxon>
        <taxon>Pteromalinae</taxon>
        <taxon>Trichomalopsis</taxon>
    </lineage>
</organism>
<dbReference type="OrthoDB" id="440745at2759"/>
<dbReference type="PRINTS" id="PR00511">
    <property type="entry name" value="TEKTIN"/>
</dbReference>
<keyword evidence="2" id="KW-0963">Cytoplasm</keyword>
<keyword evidence="4" id="KW-0175">Coiled coil</keyword>
<keyword evidence="3" id="KW-0969">Cilium</keyword>
<keyword evidence="3" id="KW-0282">Flagellum</keyword>
<keyword evidence="3" id="KW-0966">Cell projection</keyword>
<feature type="coiled-coil region" evidence="4">
    <location>
        <begin position="280"/>
        <end position="321"/>
    </location>
</feature>
<evidence type="ECO:0000313" key="6">
    <source>
        <dbReference type="Proteomes" id="UP000215335"/>
    </source>
</evidence>
<reference evidence="5 6" key="1">
    <citation type="journal article" date="2017" name="Curr. Biol.">
        <title>The Evolution of Venom by Co-option of Single-Copy Genes.</title>
        <authorList>
            <person name="Martinson E.O."/>
            <person name="Mrinalini"/>
            <person name="Kelkar Y.D."/>
            <person name="Chang C.H."/>
            <person name="Werren J.H."/>
        </authorList>
    </citation>
    <scope>NUCLEOTIDE SEQUENCE [LARGE SCALE GENOMIC DNA]</scope>
    <source>
        <strain evidence="5 6">Alberta</strain>
        <tissue evidence="5">Whole body</tissue>
    </source>
</reference>
<dbReference type="Proteomes" id="UP000215335">
    <property type="component" value="Unassembled WGS sequence"/>
</dbReference>
<dbReference type="EMBL" id="NNAY01002265">
    <property type="protein sequence ID" value="OXU21682.1"/>
    <property type="molecule type" value="Genomic_DNA"/>
</dbReference>
<dbReference type="GO" id="GO:0005930">
    <property type="term" value="C:axoneme"/>
    <property type="evidence" value="ECO:0007669"/>
    <property type="project" value="UniProtKB-SubCell"/>
</dbReference>
<dbReference type="PANTHER" id="PTHR19960:SF7">
    <property type="entry name" value="TEKTIN"/>
    <property type="match status" value="1"/>
</dbReference>
<comment type="subcellular location">
    <subcellularLocation>
        <location evidence="3">Cytoplasm</location>
        <location evidence="3">Cytoskeleton</location>
        <location evidence="3">Cilium axoneme</location>
    </subcellularLocation>
</comment>
<dbReference type="GO" id="GO:0060294">
    <property type="term" value="P:cilium movement involved in cell motility"/>
    <property type="evidence" value="ECO:0007669"/>
    <property type="project" value="UniProtKB-UniRule"/>
</dbReference>
<accession>A0A232ETK7</accession>